<sequence>MVLLDYLSSNKKLLFNRPLEDLTLVMDYHPLLNDVLVMVIPELEFHPSIFESCHFKEFVSFIERRSIKIKLSELNFLDTENEDVFKLLEYGCSEVRSCCEMFDQSIMSIYQFLTSMTCDVPLLEILFLNSNIEMYYPRLSCLKIKLCNDYLGSLAELEFLDGTNLIETIIYWRRSALRLGDRRLILSFSLEFVVEDDFQISDFFADLMDWNCYEDFEYEFRDLTFKGSSDAPLQLLSQSISQWSSISLPHH</sequence>
<evidence type="ECO:0000313" key="1">
    <source>
        <dbReference type="EMBL" id="GME85895.1"/>
    </source>
</evidence>
<keyword evidence="2" id="KW-1185">Reference proteome</keyword>
<name>A0ACB5TER9_AMBMO</name>
<dbReference type="EMBL" id="BSXS01006681">
    <property type="protein sequence ID" value="GME85895.1"/>
    <property type="molecule type" value="Genomic_DNA"/>
</dbReference>
<proteinExistence type="predicted"/>
<comment type="caution">
    <text evidence="1">The sequence shown here is derived from an EMBL/GenBank/DDBJ whole genome shotgun (WGS) entry which is preliminary data.</text>
</comment>
<gene>
    <name evidence="1" type="ORF">Amon02_000780200</name>
</gene>
<evidence type="ECO:0000313" key="2">
    <source>
        <dbReference type="Proteomes" id="UP001165064"/>
    </source>
</evidence>
<dbReference type="Proteomes" id="UP001165064">
    <property type="component" value="Unassembled WGS sequence"/>
</dbReference>
<reference evidence="1" key="1">
    <citation type="submission" date="2023-04" db="EMBL/GenBank/DDBJ databases">
        <title>Ambrosiozyma monospora NBRC 10751.</title>
        <authorList>
            <person name="Ichikawa N."/>
            <person name="Sato H."/>
            <person name="Tonouchi N."/>
        </authorList>
    </citation>
    <scope>NUCLEOTIDE SEQUENCE</scope>
    <source>
        <strain evidence="1">NBRC 10751</strain>
    </source>
</reference>
<organism evidence="1 2">
    <name type="scientific">Ambrosiozyma monospora</name>
    <name type="common">Yeast</name>
    <name type="synonym">Endomycopsis monosporus</name>
    <dbReference type="NCBI Taxonomy" id="43982"/>
    <lineage>
        <taxon>Eukaryota</taxon>
        <taxon>Fungi</taxon>
        <taxon>Dikarya</taxon>
        <taxon>Ascomycota</taxon>
        <taxon>Saccharomycotina</taxon>
        <taxon>Pichiomycetes</taxon>
        <taxon>Pichiales</taxon>
        <taxon>Pichiaceae</taxon>
        <taxon>Ambrosiozyma</taxon>
    </lineage>
</organism>
<protein>
    <submittedName>
        <fullName evidence="1">Unnamed protein product</fullName>
    </submittedName>
</protein>
<accession>A0ACB5TER9</accession>